<reference evidence="3 4" key="1">
    <citation type="journal article" date="2016" name="Nat. Commun.">
        <title>Thousands of microbial genomes shed light on interconnected biogeochemical processes in an aquifer system.</title>
        <authorList>
            <person name="Anantharaman K."/>
            <person name="Brown C.T."/>
            <person name="Hug L.A."/>
            <person name="Sharon I."/>
            <person name="Castelle C.J."/>
            <person name="Probst A.J."/>
            <person name="Thomas B.C."/>
            <person name="Singh A."/>
            <person name="Wilkins M.J."/>
            <person name="Karaoz U."/>
            <person name="Brodie E.L."/>
            <person name="Williams K.H."/>
            <person name="Hubbard S.S."/>
            <person name="Banfield J.F."/>
        </authorList>
    </citation>
    <scope>NUCLEOTIDE SEQUENCE [LARGE SCALE GENOMIC DNA]</scope>
</reference>
<dbReference type="InterPro" id="IPR013785">
    <property type="entry name" value="Aldolase_TIM"/>
</dbReference>
<keyword evidence="2" id="KW-0413">Isomerase</keyword>
<evidence type="ECO:0008006" key="5">
    <source>
        <dbReference type="Google" id="ProtNLM"/>
    </source>
</evidence>
<dbReference type="SUPFAM" id="SSF51366">
    <property type="entry name" value="Ribulose-phoshate binding barrel"/>
    <property type="match status" value="1"/>
</dbReference>
<dbReference type="Proteomes" id="UP000177371">
    <property type="component" value="Unassembled WGS sequence"/>
</dbReference>
<dbReference type="InterPro" id="IPR000056">
    <property type="entry name" value="Ribul_P_3_epim-like"/>
</dbReference>
<dbReference type="AlphaFoldDB" id="A0A1F4V1M5"/>
<dbReference type="PROSITE" id="PS01085">
    <property type="entry name" value="RIBUL_P_3_EPIMER_1"/>
    <property type="match status" value="1"/>
</dbReference>
<evidence type="ECO:0000256" key="2">
    <source>
        <dbReference type="ARBA" id="ARBA00023235"/>
    </source>
</evidence>
<organism evidence="3 4">
    <name type="scientific">candidate division WWE3 bacterium RBG_16_37_10</name>
    <dbReference type="NCBI Taxonomy" id="1802610"/>
    <lineage>
        <taxon>Bacteria</taxon>
        <taxon>Katanobacteria</taxon>
    </lineage>
</organism>
<dbReference type="Pfam" id="PF00834">
    <property type="entry name" value="Ribul_P_3_epim"/>
    <property type="match status" value="1"/>
</dbReference>
<dbReference type="EMBL" id="MEUT01000030">
    <property type="protein sequence ID" value="OGC51052.1"/>
    <property type="molecule type" value="Genomic_DNA"/>
</dbReference>
<name>A0A1F4V1M5_UNCKA</name>
<dbReference type="PANTHER" id="PTHR11749">
    <property type="entry name" value="RIBULOSE-5-PHOSPHATE-3-EPIMERASE"/>
    <property type="match status" value="1"/>
</dbReference>
<keyword evidence="1" id="KW-0479">Metal-binding</keyword>
<dbReference type="Gene3D" id="3.20.20.70">
    <property type="entry name" value="Aldolase class I"/>
    <property type="match status" value="1"/>
</dbReference>
<proteinExistence type="predicted"/>
<dbReference type="GO" id="GO:0016857">
    <property type="term" value="F:racemase and epimerase activity, acting on carbohydrates and derivatives"/>
    <property type="evidence" value="ECO:0007669"/>
    <property type="project" value="InterPro"/>
</dbReference>
<dbReference type="STRING" id="1802610.A2W32_02295"/>
<dbReference type="InterPro" id="IPR011060">
    <property type="entry name" value="RibuloseP-bd_barrel"/>
</dbReference>
<sequence>MKIIKQVIPAILEKHDGIAIKKAYAVQEFVKCIHLDIADSTFVNNITVLDPKILKKLPPNCIYEVHLMVDNPLNYVYSFLEEGVYMSYIHLEIPNIEKVLKKLELVKSKIGLVVDGQTSIEKIYPYINNFKHILVMGIKAGFSGQTFLESTVSKVRKLKELDQNVVISVDGGINEKTAKSVIKAGADNIVSASFIHNSTDVSKVIMELEELFNIQKQQL</sequence>
<evidence type="ECO:0000313" key="4">
    <source>
        <dbReference type="Proteomes" id="UP000177371"/>
    </source>
</evidence>
<accession>A0A1F4V1M5</accession>
<protein>
    <recommendedName>
        <fullName evidence="5">Ribulose-phosphate 3-epimerase</fullName>
    </recommendedName>
</protein>
<evidence type="ECO:0000256" key="1">
    <source>
        <dbReference type="ARBA" id="ARBA00022723"/>
    </source>
</evidence>
<dbReference type="GO" id="GO:0005975">
    <property type="term" value="P:carbohydrate metabolic process"/>
    <property type="evidence" value="ECO:0007669"/>
    <property type="project" value="InterPro"/>
</dbReference>
<dbReference type="GO" id="GO:0046872">
    <property type="term" value="F:metal ion binding"/>
    <property type="evidence" value="ECO:0007669"/>
    <property type="project" value="UniProtKB-KW"/>
</dbReference>
<comment type="caution">
    <text evidence="3">The sequence shown here is derived from an EMBL/GenBank/DDBJ whole genome shotgun (WGS) entry which is preliminary data.</text>
</comment>
<gene>
    <name evidence="3" type="ORF">A2W32_02295</name>
</gene>
<evidence type="ECO:0000313" key="3">
    <source>
        <dbReference type="EMBL" id="OGC51052.1"/>
    </source>
</evidence>